<keyword evidence="2" id="KW-1185">Reference proteome</keyword>
<name>A0A7G8Q3L2_9GAMM</name>
<dbReference type="RefSeq" id="WP_187056832.1">
    <property type="nucleotide sequence ID" value="NZ_CP060412.1"/>
</dbReference>
<evidence type="ECO:0000313" key="2">
    <source>
        <dbReference type="Proteomes" id="UP000515873"/>
    </source>
</evidence>
<dbReference type="Proteomes" id="UP000515873">
    <property type="component" value="Chromosome"/>
</dbReference>
<accession>A0A7G8Q3L2</accession>
<dbReference type="EMBL" id="CP060412">
    <property type="protein sequence ID" value="QNK01370.1"/>
    <property type="molecule type" value="Genomic_DNA"/>
</dbReference>
<dbReference type="KEGG" id="dtl:H8F01_20410"/>
<organism evidence="1 2">
    <name type="scientific">Dyella telluris</name>
    <dbReference type="NCBI Taxonomy" id="2763498"/>
    <lineage>
        <taxon>Bacteria</taxon>
        <taxon>Pseudomonadati</taxon>
        <taxon>Pseudomonadota</taxon>
        <taxon>Gammaproteobacteria</taxon>
        <taxon>Lysobacterales</taxon>
        <taxon>Rhodanobacteraceae</taxon>
        <taxon>Dyella</taxon>
    </lineage>
</organism>
<sequence>MTNHLNFFVPFQSAAAWHENQLTRALLVVLRYSPMAHQAWLNFVSPGRALQTLPPAEFATQRQRVVTKQEPPLDGDAIPGISVWLAPDAKQVNAIFEVSDRQQVLDAIITYGSELVVVVENKINWGEPTEQPHRINLHGAPVKFQDQPRSVRWQDVLAMLSDLVDRNLVHGAERSVICDFLDFVEEHFPNIGPYSTISRCGNNRFRLERRLDAIQGIAVGGEEGKGLGWRDFDCTPKIFMAWLGYPSDAGAVSLRMYPADTLGQARALFSDPTSVQNLIALRSKGWRVEPNFHWGFMAGGYAWASSPCSVEKYCTYWVENIGQSRELSRSEWTGYLDTLEADCILDTSGKEAFDREFTASQRQKAHPRPGLFCEYTWPLLDAAGFDARGLFANEVRSRINQMLVALQAPTLGAG</sequence>
<proteinExistence type="predicted"/>
<reference evidence="1 2" key="1">
    <citation type="submission" date="2020-08" db="EMBL/GenBank/DDBJ databases">
        <title>Dyella sp. G9 isolated from forest soil.</title>
        <authorList>
            <person name="Fu J."/>
            <person name="Qiu L."/>
        </authorList>
    </citation>
    <scope>NUCLEOTIDE SEQUENCE [LARGE SCALE GENOMIC DNA]</scope>
    <source>
        <strain evidence="1 2">G9</strain>
    </source>
</reference>
<dbReference type="AlphaFoldDB" id="A0A7G8Q3L2"/>
<protein>
    <submittedName>
        <fullName evidence="1">Uncharacterized protein</fullName>
    </submittedName>
</protein>
<evidence type="ECO:0000313" key="1">
    <source>
        <dbReference type="EMBL" id="QNK01370.1"/>
    </source>
</evidence>
<gene>
    <name evidence="1" type="ORF">H8F01_20410</name>
</gene>